<dbReference type="Pfam" id="PF00535">
    <property type="entry name" value="Glycos_transf_2"/>
    <property type="match status" value="1"/>
</dbReference>
<dbReference type="PANTHER" id="PTHR24023">
    <property type="entry name" value="COLLAGEN ALPHA"/>
    <property type="match status" value="1"/>
</dbReference>
<dbReference type="InterPro" id="IPR050149">
    <property type="entry name" value="Collagen_superfamily"/>
</dbReference>
<gene>
    <name evidence="4" type="ORF">GCM10025862_33220</name>
</gene>
<feature type="domain" description="Glycosyltransferase 2-like" evidence="2">
    <location>
        <begin position="288"/>
        <end position="397"/>
    </location>
</feature>
<dbReference type="InterPro" id="IPR029063">
    <property type="entry name" value="SAM-dependent_MTases_sf"/>
</dbReference>
<organism evidence="4 5">
    <name type="scientific">Arsenicicoccus piscis</name>
    <dbReference type="NCBI Taxonomy" id="673954"/>
    <lineage>
        <taxon>Bacteria</taxon>
        <taxon>Bacillati</taxon>
        <taxon>Actinomycetota</taxon>
        <taxon>Actinomycetes</taxon>
        <taxon>Micrococcales</taxon>
        <taxon>Intrasporangiaceae</taxon>
        <taxon>Arsenicicoccus</taxon>
    </lineage>
</organism>
<feature type="domain" description="Methyltransferase type 11" evidence="3">
    <location>
        <begin position="576"/>
        <end position="615"/>
    </location>
</feature>
<protein>
    <recommendedName>
        <fullName evidence="6">Glycosyltransferase 2-like domain-containing protein</fullName>
    </recommendedName>
</protein>
<dbReference type="InterPro" id="IPR008160">
    <property type="entry name" value="Collagen"/>
</dbReference>
<proteinExistence type="predicted"/>
<reference evidence="5" key="1">
    <citation type="journal article" date="2019" name="Int. J. Syst. Evol. Microbiol.">
        <title>The Global Catalogue of Microorganisms (GCM) 10K type strain sequencing project: providing services to taxonomists for standard genome sequencing and annotation.</title>
        <authorList>
            <consortium name="The Broad Institute Genomics Platform"/>
            <consortium name="The Broad Institute Genome Sequencing Center for Infectious Disease"/>
            <person name="Wu L."/>
            <person name="Ma J."/>
        </authorList>
    </citation>
    <scope>NUCLEOTIDE SEQUENCE [LARGE SCALE GENOMIC DNA]</scope>
    <source>
        <strain evidence="5">NBRC 105830</strain>
    </source>
</reference>
<comment type="caution">
    <text evidence="4">The sequence shown here is derived from an EMBL/GenBank/DDBJ whole genome shotgun (WGS) entry which is preliminary data.</text>
</comment>
<dbReference type="PANTHER" id="PTHR24023:SF1095">
    <property type="entry name" value="EGF-LIKE DOMAIN-CONTAINING PROTEIN"/>
    <property type="match status" value="1"/>
</dbReference>
<evidence type="ECO:0000313" key="5">
    <source>
        <dbReference type="Proteomes" id="UP001157109"/>
    </source>
</evidence>
<dbReference type="Pfam" id="PF08241">
    <property type="entry name" value="Methyltransf_11"/>
    <property type="match status" value="1"/>
</dbReference>
<dbReference type="InterPro" id="IPR029044">
    <property type="entry name" value="Nucleotide-diphossugar_trans"/>
</dbReference>
<feature type="compositionally biased region" description="Gly residues" evidence="1">
    <location>
        <begin position="97"/>
        <end position="106"/>
    </location>
</feature>
<dbReference type="EMBL" id="BSUJ01000001">
    <property type="protein sequence ID" value="GMA21301.1"/>
    <property type="molecule type" value="Genomic_DNA"/>
</dbReference>
<dbReference type="Pfam" id="PF01391">
    <property type="entry name" value="Collagen"/>
    <property type="match status" value="3"/>
</dbReference>
<dbReference type="SUPFAM" id="SSF53448">
    <property type="entry name" value="Nucleotide-diphospho-sugar transferases"/>
    <property type="match status" value="1"/>
</dbReference>
<evidence type="ECO:0000256" key="1">
    <source>
        <dbReference type="SAM" id="MobiDB-lite"/>
    </source>
</evidence>
<feature type="compositionally biased region" description="Low complexity" evidence="1">
    <location>
        <begin position="229"/>
        <end position="268"/>
    </location>
</feature>
<dbReference type="Proteomes" id="UP001157109">
    <property type="component" value="Unassembled WGS sequence"/>
</dbReference>
<evidence type="ECO:0008006" key="6">
    <source>
        <dbReference type="Google" id="ProtNLM"/>
    </source>
</evidence>
<dbReference type="SUPFAM" id="SSF53335">
    <property type="entry name" value="S-adenosyl-L-methionine-dependent methyltransferases"/>
    <property type="match status" value="1"/>
</dbReference>
<feature type="compositionally biased region" description="Low complexity" evidence="1">
    <location>
        <begin position="166"/>
        <end position="220"/>
    </location>
</feature>
<dbReference type="Gene3D" id="3.90.550.10">
    <property type="entry name" value="Spore Coat Polysaccharide Biosynthesis Protein SpsA, Chain A"/>
    <property type="match status" value="1"/>
</dbReference>
<keyword evidence="5" id="KW-1185">Reference proteome</keyword>
<feature type="compositionally biased region" description="Low complexity" evidence="1">
    <location>
        <begin position="107"/>
        <end position="117"/>
    </location>
</feature>
<evidence type="ECO:0000313" key="4">
    <source>
        <dbReference type="EMBL" id="GMA21301.1"/>
    </source>
</evidence>
<evidence type="ECO:0000259" key="2">
    <source>
        <dbReference type="Pfam" id="PF00535"/>
    </source>
</evidence>
<evidence type="ECO:0000259" key="3">
    <source>
        <dbReference type="Pfam" id="PF08241"/>
    </source>
</evidence>
<dbReference type="Gene3D" id="3.40.50.150">
    <property type="entry name" value="Vaccinia Virus protein VP39"/>
    <property type="match status" value="1"/>
</dbReference>
<accession>A0ABQ6HSL3</accession>
<dbReference type="InterPro" id="IPR001173">
    <property type="entry name" value="Glyco_trans_2-like"/>
</dbReference>
<feature type="compositionally biased region" description="Low complexity" evidence="1">
    <location>
        <begin position="66"/>
        <end position="77"/>
    </location>
</feature>
<feature type="region of interest" description="Disordered" evidence="1">
    <location>
        <begin position="58"/>
        <end position="287"/>
    </location>
</feature>
<name>A0ABQ6HSL3_9MICO</name>
<dbReference type="InterPro" id="IPR013216">
    <property type="entry name" value="Methyltransf_11"/>
</dbReference>
<sequence length="663" mass="68731">MGVQGYQIGVQGLSTVCVDSPTPTPVPYDAALGAQGYQSPDQVIVDCVAPAGVQGFQDGSLTFPGESRSTASASAERQGPQGPQGSEGMPGIDGADGLNGGAGAQGSVGAQGSSGAPGTPGAQGVRGIQGAAGSADGKVGPSGATGMPGPQGFQGTTGAPGPQGVAGSAGPQGATGSQGSPGAQGSQGTQGGARAQGAQRSQGTQGATGAQGSTGTQGPQGYQGFKGDTGSQGSQGTTGAQGAQGNTGAQGSQGNQGSQGSTGAQGVQGDTGAQGSQGDPGLTVPKVSVFTPSHKTRYLDECFASLQRQTWEDWEWVIVLNGNARWRPEKPDGRVRLVVADELTGAGAAKRRVCEESTGDILVELDHDDLLTPDALAAVVEAFDANPGAALVYSHAAQVLEDGSRDDSRFAADAGWEYRDVDVDGRSLIHAVSLAPTPHNVSYIWFAPNHVRAFPRWAYDRAGGYDASLTVLDDQDLMCRLYALGEFVPVDRCLYLQRMHAINTRRDGETNAYIQQQTILLYDRYIEANAPAWSRRQGLLALDLGAAHNRPAGYLGVDQYPGPDVDIVATLPSPPDLPDGTVGVIRAHDFLEHVVDKVALINELYRVLAPGGMLLTLTPSTDGRGAFQDPTHVAYYKENSFWYYTEQQLSPAEWCTSWWPCRS</sequence>